<dbReference type="FunFam" id="3.90.850.10:FF:000002">
    <property type="entry name" value="2-hydroxyhepta-2,4-diene-1,7-dioate isomerase"/>
    <property type="match status" value="1"/>
</dbReference>
<gene>
    <name evidence="3" type="ORF">METZ01_LOCUS135924</name>
</gene>
<reference evidence="3" key="1">
    <citation type="submission" date="2018-05" db="EMBL/GenBank/DDBJ databases">
        <authorList>
            <person name="Lanie J.A."/>
            <person name="Ng W.-L."/>
            <person name="Kazmierczak K.M."/>
            <person name="Andrzejewski T.M."/>
            <person name="Davidsen T.M."/>
            <person name="Wayne K.J."/>
            <person name="Tettelin H."/>
            <person name="Glass J.I."/>
            <person name="Rusch D."/>
            <person name="Podicherti R."/>
            <person name="Tsui H.-C.T."/>
            <person name="Winkler M.E."/>
        </authorList>
    </citation>
    <scope>NUCLEOTIDE SEQUENCE</scope>
</reference>
<dbReference type="GO" id="GO:0019752">
    <property type="term" value="P:carboxylic acid metabolic process"/>
    <property type="evidence" value="ECO:0007669"/>
    <property type="project" value="UniProtKB-ARBA"/>
</dbReference>
<dbReference type="InterPro" id="IPR036663">
    <property type="entry name" value="Fumarylacetoacetase_C_sf"/>
</dbReference>
<dbReference type="Pfam" id="PF01557">
    <property type="entry name" value="FAA_hydrolase"/>
    <property type="match status" value="1"/>
</dbReference>
<dbReference type="GO" id="GO:0018773">
    <property type="term" value="F:acetylpyruvate hydrolase activity"/>
    <property type="evidence" value="ECO:0007669"/>
    <property type="project" value="TreeGrafter"/>
</dbReference>
<dbReference type="AlphaFoldDB" id="A0A381Z1J2"/>
<proteinExistence type="predicted"/>
<dbReference type="GO" id="GO:0016853">
    <property type="term" value="F:isomerase activity"/>
    <property type="evidence" value="ECO:0007669"/>
    <property type="project" value="UniProtKB-ARBA"/>
</dbReference>
<evidence type="ECO:0000313" key="3">
    <source>
        <dbReference type="EMBL" id="SVA83070.1"/>
    </source>
</evidence>
<dbReference type="EMBL" id="UINC01019598">
    <property type="protein sequence ID" value="SVA83070.1"/>
    <property type="molecule type" value="Genomic_DNA"/>
</dbReference>
<dbReference type="PANTHER" id="PTHR11820">
    <property type="entry name" value="ACYLPYRUVASE"/>
    <property type="match status" value="1"/>
</dbReference>
<accession>A0A381Z1J2</accession>
<evidence type="ECO:0000259" key="2">
    <source>
        <dbReference type="Pfam" id="PF01557"/>
    </source>
</evidence>
<dbReference type="SUPFAM" id="SSF56529">
    <property type="entry name" value="FAH"/>
    <property type="match status" value="1"/>
</dbReference>
<dbReference type="GO" id="GO:0046872">
    <property type="term" value="F:metal ion binding"/>
    <property type="evidence" value="ECO:0007669"/>
    <property type="project" value="UniProtKB-KW"/>
</dbReference>
<feature type="domain" description="Fumarylacetoacetase-like C-terminal" evidence="2">
    <location>
        <begin position="56"/>
        <end position="250"/>
    </location>
</feature>
<keyword evidence="1" id="KW-0479">Metal-binding</keyword>
<organism evidence="3">
    <name type="scientific">marine metagenome</name>
    <dbReference type="NCBI Taxonomy" id="408172"/>
    <lineage>
        <taxon>unclassified sequences</taxon>
        <taxon>metagenomes</taxon>
        <taxon>ecological metagenomes</taxon>
    </lineage>
</organism>
<name>A0A381Z1J2_9ZZZZ</name>
<dbReference type="Gene3D" id="3.90.850.10">
    <property type="entry name" value="Fumarylacetoacetase-like, C-terminal domain"/>
    <property type="match status" value="1"/>
</dbReference>
<dbReference type="InterPro" id="IPR011234">
    <property type="entry name" value="Fumarylacetoacetase-like_C"/>
</dbReference>
<protein>
    <recommendedName>
        <fullName evidence="2">Fumarylacetoacetase-like C-terminal domain-containing protein</fullName>
    </recommendedName>
</protein>
<sequence length="251" mass="27417">MAAIGLFQKGENIFYAKVEDGDLYKLKGDIFGAPSYQKTPIPKKGFRTLVPVQPSKIIAVGLNYVDHAAESGLETPKTPLFWLKSPKSILPDGGKIEIPFEKHRTDYEAELAIVIGRSIRNVTPKAASRYILGYTAAQDISDRTIQNAESQWARAKSFDTFTPLGPYIETKIDPDCLTIQLFKNGQLCQNSSTAQMIFSCSELVSFISTNMTLLPGDVILTGTPSGVGSIESDDTLEVRIQGLAPLVNSVK</sequence>
<dbReference type="PANTHER" id="PTHR11820:SF7">
    <property type="entry name" value="ACYLPYRUVASE FAHD1, MITOCHONDRIAL"/>
    <property type="match status" value="1"/>
</dbReference>
<evidence type="ECO:0000256" key="1">
    <source>
        <dbReference type="ARBA" id="ARBA00022723"/>
    </source>
</evidence>